<protein>
    <submittedName>
        <fullName evidence="3">Acetyltransferase, GNAT family</fullName>
    </submittedName>
</protein>
<proteinExistence type="predicted"/>
<organism evidence="3 4">
    <name type="scientific">Streptantibioticus cattleyicolor (strain ATCC 35852 / DSM 46488 / JCM 4925 / NBRC 14057 / NRRL 8057)</name>
    <name type="common">Streptomyces cattleya</name>
    <dbReference type="NCBI Taxonomy" id="1003195"/>
    <lineage>
        <taxon>Bacteria</taxon>
        <taxon>Bacillati</taxon>
        <taxon>Actinomycetota</taxon>
        <taxon>Actinomycetes</taxon>
        <taxon>Kitasatosporales</taxon>
        <taxon>Streptomycetaceae</taxon>
        <taxon>Streptantibioticus</taxon>
    </lineage>
</organism>
<feature type="domain" description="N-acetyltransferase" evidence="2">
    <location>
        <begin position="27"/>
        <end position="192"/>
    </location>
</feature>
<dbReference type="InterPro" id="IPR016181">
    <property type="entry name" value="Acyl_CoA_acyltransferase"/>
</dbReference>
<dbReference type="PROSITE" id="PS51186">
    <property type="entry name" value="GNAT"/>
    <property type="match status" value="1"/>
</dbReference>
<evidence type="ECO:0000313" key="4">
    <source>
        <dbReference type="Proteomes" id="UP000007842"/>
    </source>
</evidence>
<dbReference type="GO" id="GO:0005737">
    <property type="term" value="C:cytoplasm"/>
    <property type="evidence" value="ECO:0007669"/>
    <property type="project" value="TreeGrafter"/>
</dbReference>
<dbReference type="GO" id="GO:0008999">
    <property type="term" value="F:protein-N-terminal-alanine acetyltransferase activity"/>
    <property type="evidence" value="ECO:0007669"/>
    <property type="project" value="TreeGrafter"/>
</dbReference>
<dbReference type="KEGG" id="sct:SCAT_p0791"/>
<dbReference type="RefSeq" id="WP_014151244.1">
    <property type="nucleotide sequence ID" value="NC_016113.1"/>
</dbReference>
<dbReference type="EMBL" id="CP003229">
    <property type="protein sequence ID" value="AEW99140.1"/>
    <property type="molecule type" value="Genomic_DNA"/>
</dbReference>
<dbReference type="SUPFAM" id="SSF55729">
    <property type="entry name" value="Acyl-CoA N-acyltransferases (Nat)"/>
    <property type="match status" value="1"/>
</dbReference>
<accession>F8JNA0</accession>
<dbReference type="GO" id="GO:1990189">
    <property type="term" value="F:protein N-terminal-serine acetyltransferase activity"/>
    <property type="evidence" value="ECO:0007669"/>
    <property type="project" value="TreeGrafter"/>
</dbReference>
<dbReference type="InterPro" id="IPR051908">
    <property type="entry name" value="Ribosomal_N-acetyltransferase"/>
</dbReference>
<gene>
    <name evidence="3" type="ordered locus">SCATT_p09470</name>
</gene>
<evidence type="ECO:0000256" key="1">
    <source>
        <dbReference type="SAM" id="MobiDB-lite"/>
    </source>
</evidence>
<geneLocation type="plasmid" evidence="3 4">
    <name>pSCATT</name>
</geneLocation>
<dbReference type="PATRIC" id="fig|1003195.11.peg.764"/>
<dbReference type="OrthoDB" id="9814648at2"/>
<sequence>MPLPTSAVRGRALVVERIRSRAVPEEITLRPVTAGDLDLFEREFSGPEGTGEYQWFGFGSPAGLRRQFAENGLLGPDGGVLAVAEAGRTVGRVEWFAGTWGRPATSTCWTLGIGLVPAVRGRGIGTLAQRLLAGYLFDHTRAERLQAWTDFANLAEQRALEKAGFVREGVLRSAQWRGGRWHDQVIFSMLRAERPGGRPARARDGTGPAPPIRRPRHGS</sequence>
<accession>G8XDJ4</accession>
<evidence type="ECO:0000313" key="3">
    <source>
        <dbReference type="EMBL" id="AEW99140.1"/>
    </source>
</evidence>
<evidence type="ECO:0000259" key="2">
    <source>
        <dbReference type="PROSITE" id="PS51186"/>
    </source>
</evidence>
<dbReference type="PANTHER" id="PTHR43441">
    <property type="entry name" value="RIBOSOMAL-PROTEIN-SERINE ACETYLTRANSFERASE"/>
    <property type="match status" value="1"/>
</dbReference>
<dbReference type="Pfam" id="PF13302">
    <property type="entry name" value="Acetyltransf_3"/>
    <property type="match status" value="1"/>
</dbReference>
<keyword evidence="4" id="KW-1185">Reference proteome</keyword>
<feature type="region of interest" description="Disordered" evidence="1">
    <location>
        <begin position="195"/>
        <end position="219"/>
    </location>
</feature>
<keyword evidence="3" id="KW-0808">Transferase</keyword>
<reference evidence="4" key="1">
    <citation type="submission" date="2011-12" db="EMBL/GenBank/DDBJ databases">
        <title>Complete genome sequence of Streptomyces cattleya strain DSM 46488.</title>
        <authorList>
            <person name="Ou H.-Y."/>
            <person name="Li P."/>
            <person name="Zhao C."/>
            <person name="O'Hagan D."/>
            <person name="Deng Z."/>
        </authorList>
    </citation>
    <scope>NUCLEOTIDE SEQUENCE [LARGE SCALE GENOMIC DNA]</scope>
    <source>
        <strain evidence="4">ATCC 35852 / DSM 46488 / JCM 4925 / NBRC 14057 / NRRL 8057</strain>
        <plasmid evidence="4">Plasmid pSCATT</plasmid>
    </source>
</reference>
<keyword evidence="3" id="KW-0614">Plasmid</keyword>
<name>F8JNA0_STREN</name>
<dbReference type="Proteomes" id="UP000007842">
    <property type="component" value="Plasmid pSCATT"/>
</dbReference>
<dbReference type="PANTHER" id="PTHR43441:SF6">
    <property type="entry name" value="N-ACETYLTRANSFERASE DOMAIN-CONTAINING PROTEIN"/>
    <property type="match status" value="1"/>
</dbReference>
<dbReference type="Gene3D" id="3.40.630.30">
    <property type="match status" value="1"/>
</dbReference>
<feature type="compositionally biased region" description="Basic and acidic residues" evidence="1">
    <location>
        <begin position="195"/>
        <end position="204"/>
    </location>
</feature>
<dbReference type="AlphaFoldDB" id="F8JNA0"/>
<dbReference type="HOGENOM" id="CLU_013985_3_2_11"/>
<dbReference type="KEGG" id="scy:SCATT_p09470"/>
<dbReference type="InterPro" id="IPR000182">
    <property type="entry name" value="GNAT_dom"/>
</dbReference>